<name>A0A8S5QTB6_9CAUD</name>
<protein>
    <submittedName>
        <fullName evidence="1">Uncharacterized protein</fullName>
    </submittedName>
</protein>
<accession>A0A8S5QTB6</accession>
<proteinExistence type="predicted"/>
<organism evidence="1">
    <name type="scientific">Podoviridae sp. ctRnx2</name>
    <dbReference type="NCBI Taxonomy" id="2826555"/>
    <lineage>
        <taxon>Viruses</taxon>
        <taxon>Duplodnaviria</taxon>
        <taxon>Heunggongvirae</taxon>
        <taxon>Uroviricota</taxon>
        <taxon>Caudoviricetes</taxon>
    </lineage>
</organism>
<evidence type="ECO:0000313" key="1">
    <source>
        <dbReference type="EMBL" id="DAE22043.1"/>
    </source>
</evidence>
<reference evidence="1" key="1">
    <citation type="journal article" date="2021" name="Proc. Natl. Acad. Sci. U.S.A.">
        <title>A Catalog of Tens of Thousands of Viruses from Human Metagenomes Reveals Hidden Associations with Chronic Diseases.</title>
        <authorList>
            <person name="Tisza M.J."/>
            <person name="Buck C.B."/>
        </authorList>
    </citation>
    <scope>NUCLEOTIDE SEQUENCE</scope>
    <source>
        <strain evidence="1">CtRnx2</strain>
    </source>
</reference>
<dbReference type="EMBL" id="BK015724">
    <property type="protein sequence ID" value="DAE22043.1"/>
    <property type="molecule type" value="Genomic_DNA"/>
</dbReference>
<sequence length="64" mass="6695">MVDPFRSLLQVAVGVCGQPGDLAPLVVHFLQDSQASHDGVAHGIPSGFRGAVLMVEHGVLPVKH</sequence>